<protein>
    <submittedName>
        <fullName evidence="1">Uncharacterized protein</fullName>
    </submittedName>
</protein>
<dbReference type="InterPro" id="IPR011990">
    <property type="entry name" value="TPR-like_helical_dom_sf"/>
</dbReference>
<dbReference type="RefSeq" id="WP_173065602.1">
    <property type="nucleotide sequence ID" value="NZ_BAABGO010000020.1"/>
</dbReference>
<keyword evidence="2" id="KW-1185">Reference proteome</keyword>
<dbReference type="EMBL" id="BLPF01000003">
    <property type="protein sequence ID" value="GFJ83306.1"/>
    <property type="molecule type" value="Genomic_DNA"/>
</dbReference>
<organism evidence="1 2">
    <name type="scientific">Phytohabitans houttuyneae</name>
    <dbReference type="NCBI Taxonomy" id="1076126"/>
    <lineage>
        <taxon>Bacteria</taxon>
        <taxon>Bacillati</taxon>
        <taxon>Actinomycetota</taxon>
        <taxon>Actinomycetes</taxon>
        <taxon>Micromonosporales</taxon>
        <taxon>Micromonosporaceae</taxon>
    </lineage>
</organism>
<comment type="caution">
    <text evidence="1">The sequence shown here is derived from an EMBL/GenBank/DDBJ whole genome shotgun (WGS) entry which is preliminary data.</text>
</comment>
<evidence type="ECO:0000313" key="2">
    <source>
        <dbReference type="Proteomes" id="UP000482800"/>
    </source>
</evidence>
<dbReference type="InterPro" id="IPR027417">
    <property type="entry name" value="P-loop_NTPase"/>
</dbReference>
<reference evidence="1 2" key="2">
    <citation type="submission" date="2020-03" db="EMBL/GenBank/DDBJ databases">
        <authorList>
            <person name="Ichikawa N."/>
            <person name="Kimura A."/>
            <person name="Kitahashi Y."/>
            <person name="Uohara A."/>
        </authorList>
    </citation>
    <scope>NUCLEOTIDE SEQUENCE [LARGE SCALE GENOMIC DNA]</scope>
    <source>
        <strain evidence="1 2">NBRC 108639</strain>
    </source>
</reference>
<dbReference type="PANTHER" id="PTHR47938:SF35">
    <property type="entry name" value="PENTATRICOPEPTIDE REPEAT-CONTAINING PROTEIN 4, MITOCHONDRIAL-RELATED"/>
    <property type="match status" value="1"/>
</dbReference>
<dbReference type="GO" id="GO:0003729">
    <property type="term" value="F:mRNA binding"/>
    <property type="evidence" value="ECO:0007669"/>
    <property type="project" value="TreeGrafter"/>
</dbReference>
<dbReference type="AlphaFoldDB" id="A0A6V8KMX6"/>
<dbReference type="Gene3D" id="1.25.40.10">
    <property type="entry name" value="Tetratricopeptide repeat domain"/>
    <property type="match status" value="2"/>
</dbReference>
<dbReference type="Proteomes" id="UP000482800">
    <property type="component" value="Unassembled WGS sequence"/>
</dbReference>
<gene>
    <name evidence="1" type="ORF">Phou_074860</name>
</gene>
<reference evidence="1 2" key="1">
    <citation type="submission" date="2020-03" db="EMBL/GenBank/DDBJ databases">
        <title>Whole genome shotgun sequence of Phytohabitans houttuyneae NBRC 108639.</title>
        <authorList>
            <person name="Komaki H."/>
            <person name="Tamura T."/>
        </authorList>
    </citation>
    <scope>NUCLEOTIDE SEQUENCE [LARGE SCALE GENOMIC DNA]</scope>
    <source>
        <strain evidence="1 2">NBRC 108639</strain>
    </source>
</reference>
<proteinExistence type="predicted"/>
<dbReference type="SUPFAM" id="SSF52540">
    <property type="entry name" value="P-loop containing nucleoside triphosphate hydrolases"/>
    <property type="match status" value="1"/>
</dbReference>
<evidence type="ECO:0000313" key="1">
    <source>
        <dbReference type="EMBL" id="GFJ83306.1"/>
    </source>
</evidence>
<sequence>MTRLRPRRAVAPGVAGVLLAAAVALLQLDTLPPWLAWCPPWLAASAAAGLGVCVVSVDRWRARRHAEADREQAVIDRLRRHAGRQRIILPRIGQAPATALALRVHPATDSPPSPVATEAPPGWLSRLLAPRRVRRRTDLPDLDLPLFVDRTAGPQVRQWMRRARTDGGFLLLVGDSCVGKTRLLYEAARQELPDFAVLAPDLGDGDLVNTIAQATFELPRLIIWLDELQRFLPGPYLTDGSVAITAATIRRLLDSPTPVVVAGTLWPAYAASLRAYDVDPDNPDIQRPRYPAAVDILTDRRIQEIRIDSFTQEEVAAAAQLATRDPRLATAIADPDHNVTEALAGARELTDRYERATHTQRAVLHAAIDARRVGIESPLTEDLLREAARAYLRAPYPDDAWFSPAMNELTTRHRPQDKTTAPLVRPSPSPGQRAMIGYTVTDYLLQHLSTRRRTEPIPTLAWQGFSAHAAVRDDLLRLADHAERRLRYDQALPIYQRLCDAGDEVAAYGLVHVLARQHNVRELRDRANSGDKHAAEELARLLVKLDRVDELRDCADSGDKHAAEELARLLRRQGHVGELRARADADDAAAAKELLSLLQKEGRVGELREWADAGNEAAAKELAKLLRKKGQLDELREWADTGNHAAAKELAKLLRKKGQLDELRQWADTGNHTAAKELAKLLGKKGRINELRDLAGRGDAFAAVTLADILVEQGHIDEAMDLFRSAAAAGSEYAADTLAWLLSTQDRLDEAISLLRGQFSTRQEDIRQPLAELLARQGHLDEALGILRDAVDAGNQLAVIESAQLLAEYDRVDEALGMLHEAVEANNPYAVGQLVKVLVKHDRVDEALDMLRTRSAAGDEHVASDLARLLAAQDRVGELRDWADTGDYHAQYELAELLAARNRLDELRTRADTGDSSAAHALAKLLISQGRIDELRLWADAGNEYAARKLVALLFDQGRTEELRSRAEAGDSWANTHLQLLLAKHGRLLEAQLMVLQERYADEGFLAREQAESLAGAGYIDDAINLLRNRVEAGDQGSNRPLFDLLRQHGRTDELRAEVWAGTHGAAEAWLAMLIEHGQADLADQIRRHGLTPD</sequence>
<dbReference type="SUPFAM" id="SSF48452">
    <property type="entry name" value="TPR-like"/>
    <property type="match status" value="1"/>
</dbReference>
<dbReference type="PANTHER" id="PTHR47938">
    <property type="entry name" value="RESPIRATORY COMPLEX I CHAPERONE (CIA84), PUTATIVE (AFU_ORTHOLOGUE AFUA_2G06020)-RELATED"/>
    <property type="match status" value="1"/>
</dbReference>
<name>A0A6V8KMX6_9ACTN</name>
<accession>A0A6V8KMX6</accession>